<evidence type="ECO:0000256" key="1">
    <source>
        <dbReference type="SAM" id="SignalP"/>
    </source>
</evidence>
<evidence type="ECO:0000313" key="3">
    <source>
        <dbReference type="EMBL" id="ANH81898.1"/>
    </source>
</evidence>
<dbReference type="Gene3D" id="1.20.1260.10">
    <property type="match status" value="1"/>
</dbReference>
<feature type="signal peptide" evidence="1">
    <location>
        <begin position="1"/>
        <end position="21"/>
    </location>
</feature>
<dbReference type="Proteomes" id="UP000077667">
    <property type="component" value="Chromosome"/>
</dbReference>
<evidence type="ECO:0000259" key="2">
    <source>
        <dbReference type="Pfam" id="PF13628"/>
    </source>
</evidence>
<protein>
    <recommendedName>
        <fullName evidence="2">DUF4142 domain-containing protein</fullName>
    </recommendedName>
</protein>
<keyword evidence="4" id="KW-1185">Reference proteome</keyword>
<dbReference type="RefSeq" id="WP_067757090.1">
    <property type="nucleotide sequence ID" value="NZ_CP015772.1"/>
</dbReference>
<dbReference type="PANTHER" id="PTHR38593">
    <property type="entry name" value="BLR2558 PROTEIN"/>
    <property type="match status" value="1"/>
</dbReference>
<dbReference type="AlphaFoldDB" id="A0A1A9I2L2"/>
<dbReference type="InterPro" id="IPR025419">
    <property type="entry name" value="DUF4142"/>
</dbReference>
<gene>
    <name evidence="3" type="ORF">A8C56_13760</name>
</gene>
<accession>A0A1A9I2L2</accession>
<dbReference type="PANTHER" id="PTHR38593:SF1">
    <property type="entry name" value="BLR2558 PROTEIN"/>
    <property type="match status" value="1"/>
</dbReference>
<name>A0A1A9I2L2_9BACT</name>
<dbReference type="EMBL" id="CP015772">
    <property type="protein sequence ID" value="ANH81898.1"/>
    <property type="molecule type" value="Genomic_DNA"/>
</dbReference>
<dbReference type="KEGG" id="nia:A8C56_13760"/>
<dbReference type="STRING" id="1176587.A8C56_13760"/>
<sequence length="197" mass="22263">MKQRCLNFIIGLPLLAGTLMPACNTASDNRRTIGAANETLFDKSDTANPSMRILEKDADFAMTAINGGIMEIQLGQLAQNNARAQSVRDFGLRMIRDHSGANNEILTLARQKNISLTTALGDDKKKKYNELRSLEGERFDKKYMSWMVTDHMKGINEFRQYVSGGADQDLVQWALAKLPVWELHLRYARQVDSLLRK</sequence>
<reference evidence="3 4" key="1">
    <citation type="submission" date="2016-05" db="EMBL/GenBank/DDBJ databases">
        <title>Niabella ginsenosidivorans BS26 whole genome sequencing.</title>
        <authorList>
            <person name="Im W.T."/>
            <person name="Siddiqi M.Z."/>
        </authorList>
    </citation>
    <scope>NUCLEOTIDE SEQUENCE [LARGE SCALE GENOMIC DNA]</scope>
    <source>
        <strain evidence="3 4">BS26</strain>
    </source>
</reference>
<evidence type="ECO:0000313" key="4">
    <source>
        <dbReference type="Proteomes" id="UP000077667"/>
    </source>
</evidence>
<feature type="domain" description="DUF4142" evidence="2">
    <location>
        <begin position="56"/>
        <end position="190"/>
    </location>
</feature>
<dbReference type="OrthoDB" id="883203at2"/>
<proteinExistence type="predicted"/>
<dbReference type="Pfam" id="PF13628">
    <property type="entry name" value="DUF4142"/>
    <property type="match status" value="1"/>
</dbReference>
<organism evidence="3 4">
    <name type="scientific">Niabella ginsenosidivorans</name>
    <dbReference type="NCBI Taxonomy" id="1176587"/>
    <lineage>
        <taxon>Bacteria</taxon>
        <taxon>Pseudomonadati</taxon>
        <taxon>Bacteroidota</taxon>
        <taxon>Chitinophagia</taxon>
        <taxon>Chitinophagales</taxon>
        <taxon>Chitinophagaceae</taxon>
        <taxon>Niabella</taxon>
    </lineage>
</organism>
<keyword evidence="1" id="KW-0732">Signal</keyword>
<feature type="chain" id="PRO_5008389764" description="DUF4142 domain-containing protein" evidence="1">
    <location>
        <begin position="22"/>
        <end position="197"/>
    </location>
</feature>
<dbReference type="InterPro" id="IPR012347">
    <property type="entry name" value="Ferritin-like"/>
</dbReference>